<organism evidence="5 6">
    <name type="scientific">Ornithinibacter aureus</name>
    <dbReference type="NCBI Taxonomy" id="622664"/>
    <lineage>
        <taxon>Bacteria</taxon>
        <taxon>Bacillati</taxon>
        <taxon>Actinomycetota</taxon>
        <taxon>Actinomycetes</taxon>
        <taxon>Micrococcales</taxon>
        <taxon>Intrasporangiaceae</taxon>
        <taxon>Ornithinibacter</taxon>
    </lineage>
</organism>
<proteinExistence type="predicted"/>
<dbReference type="Proteomes" id="UP001500390">
    <property type="component" value="Unassembled WGS sequence"/>
</dbReference>
<feature type="compositionally biased region" description="Basic and acidic residues" evidence="2">
    <location>
        <begin position="266"/>
        <end position="276"/>
    </location>
</feature>
<reference evidence="6" key="1">
    <citation type="journal article" date="2019" name="Int. J. Syst. Evol. Microbiol.">
        <title>The Global Catalogue of Microorganisms (GCM) 10K type strain sequencing project: providing services to taxonomists for standard genome sequencing and annotation.</title>
        <authorList>
            <consortium name="The Broad Institute Genomics Platform"/>
            <consortium name="The Broad Institute Genome Sequencing Center for Infectious Disease"/>
            <person name="Wu L."/>
            <person name="Ma J."/>
        </authorList>
    </citation>
    <scope>NUCLEOTIDE SEQUENCE [LARGE SCALE GENOMIC DNA]</scope>
    <source>
        <strain evidence="6">JCM 17738</strain>
    </source>
</reference>
<evidence type="ECO:0000313" key="6">
    <source>
        <dbReference type="Proteomes" id="UP001500390"/>
    </source>
</evidence>
<dbReference type="Gene3D" id="6.10.250.3150">
    <property type="match status" value="1"/>
</dbReference>
<comment type="caution">
    <text evidence="5">The sequence shown here is derived from an EMBL/GenBank/DDBJ whole genome shotgun (WGS) entry which is preliminary data.</text>
</comment>
<dbReference type="EMBL" id="BAABFX010000038">
    <property type="protein sequence ID" value="GAA4400242.1"/>
    <property type="molecule type" value="Genomic_DNA"/>
</dbReference>
<gene>
    <name evidence="5" type="ORF">GCM10023153_27550</name>
</gene>
<evidence type="ECO:0000256" key="3">
    <source>
        <dbReference type="SAM" id="SignalP"/>
    </source>
</evidence>
<dbReference type="InterPro" id="IPR011055">
    <property type="entry name" value="Dup_hybrid_motif"/>
</dbReference>
<sequence>MALLCAGALAITTAQATPSAADPNKEKLKVDARVEQLKELLDDTSQDLSAAYVALEATKGRLPAARIALADAVSKALAADRANSVAAQEFEAAKASEDKAQAQLSATTMQVSASRTRVAQFAAQVYQEQGFGQLDMALSSTDPQQFADRLALVDTVMGVQGETMERLATEQASLTALEDHLSALRADSAEKKEQAEAALARAESARDDAARAKADLDQLAANQAAQARAVADKLVANKARLATMQAEQERLKKVLAQRAEEARRAAAARRAEEARKAAASRRAAGGGKTATSPGGSSGGGDEAPGRSGGYLSAPSSGRISSEFGQRFHPIYQYWKLHAGRDYAAPCGSPIRAAADGTIIMAGDGGGYGNRVVIDHGIVSGDGLATTYNHMQSIRKRSGSISRGDVVGYVGTTGTSTGCHLHFEALQDGDFVDPRRWL</sequence>
<keyword evidence="6" id="KW-1185">Reference proteome</keyword>
<feature type="chain" id="PRO_5045314673" description="M23ase beta-sheet core domain-containing protein" evidence="3">
    <location>
        <begin position="17"/>
        <end position="437"/>
    </location>
</feature>
<evidence type="ECO:0000313" key="5">
    <source>
        <dbReference type="EMBL" id="GAA4400242.1"/>
    </source>
</evidence>
<evidence type="ECO:0000256" key="1">
    <source>
        <dbReference type="ARBA" id="ARBA00022729"/>
    </source>
</evidence>
<dbReference type="InterPro" id="IPR016047">
    <property type="entry name" value="M23ase_b-sheet_dom"/>
</dbReference>
<protein>
    <recommendedName>
        <fullName evidence="4">M23ase beta-sheet core domain-containing protein</fullName>
    </recommendedName>
</protein>
<accession>A0ABP8K4Z1</accession>
<name>A0ABP8K4Z1_9MICO</name>
<dbReference type="CDD" id="cd12797">
    <property type="entry name" value="M23_peptidase"/>
    <property type="match status" value="1"/>
</dbReference>
<feature type="domain" description="M23ase beta-sheet core" evidence="4">
    <location>
        <begin position="336"/>
        <end position="433"/>
    </location>
</feature>
<evidence type="ECO:0000256" key="2">
    <source>
        <dbReference type="SAM" id="MobiDB-lite"/>
    </source>
</evidence>
<feature type="compositionally biased region" description="Gly residues" evidence="2">
    <location>
        <begin position="295"/>
        <end position="308"/>
    </location>
</feature>
<keyword evidence="1 3" id="KW-0732">Signal</keyword>
<dbReference type="PANTHER" id="PTHR21666">
    <property type="entry name" value="PEPTIDASE-RELATED"/>
    <property type="match status" value="1"/>
</dbReference>
<evidence type="ECO:0000259" key="4">
    <source>
        <dbReference type="Pfam" id="PF01551"/>
    </source>
</evidence>
<dbReference type="Pfam" id="PF01551">
    <property type="entry name" value="Peptidase_M23"/>
    <property type="match status" value="1"/>
</dbReference>
<feature type="region of interest" description="Disordered" evidence="2">
    <location>
        <begin position="266"/>
        <end position="316"/>
    </location>
</feature>
<dbReference type="Gene3D" id="2.70.70.10">
    <property type="entry name" value="Glucose Permease (Domain IIA)"/>
    <property type="match status" value="1"/>
</dbReference>
<dbReference type="SUPFAM" id="SSF51261">
    <property type="entry name" value="Duplicated hybrid motif"/>
    <property type="match status" value="1"/>
</dbReference>
<dbReference type="InterPro" id="IPR050570">
    <property type="entry name" value="Cell_wall_metabolism_enzyme"/>
</dbReference>
<dbReference type="PANTHER" id="PTHR21666:SF289">
    <property type="entry name" value="L-ALA--D-GLU ENDOPEPTIDASE"/>
    <property type="match status" value="1"/>
</dbReference>
<feature type="signal peptide" evidence="3">
    <location>
        <begin position="1"/>
        <end position="16"/>
    </location>
</feature>